<evidence type="ECO:0000313" key="3">
    <source>
        <dbReference type="Proteomes" id="UP000039865"/>
    </source>
</evidence>
<proteinExistence type="predicted"/>
<dbReference type="OrthoDB" id="10249433at2759"/>
<dbReference type="EMBL" id="CCKQ01013725">
    <property type="protein sequence ID" value="CDW85425.1"/>
    <property type="molecule type" value="Genomic_DNA"/>
</dbReference>
<dbReference type="PANTHER" id="PTHR43358">
    <property type="entry name" value="ALPHA/BETA-HYDROLASE"/>
    <property type="match status" value="1"/>
</dbReference>
<reference evidence="2 3" key="1">
    <citation type="submission" date="2014-06" db="EMBL/GenBank/DDBJ databases">
        <authorList>
            <person name="Swart Estienne"/>
        </authorList>
    </citation>
    <scope>NUCLEOTIDE SEQUENCE [LARGE SCALE GENOMIC DNA]</scope>
    <source>
        <strain evidence="2 3">130c</strain>
    </source>
</reference>
<dbReference type="Pfam" id="PF12146">
    <property type="entry name" value="Hydrolase_4"/>
    <property type="match status" value="1"/>
</dbReference>
<dbReference type="SUPFAM" id="SSF53474">
    <property type="entry name" value="alpha/beta-Hydrolases"/>
    <property type="match status" value="1"/>
</dbReference>
<sequence length="442" mass="51514">MKVSGNYSDLWKAIIRPPRDPYTLESLGKRKYVRKDIDLMNPDAWTLRCSHFLPHNYESIKTKLPCVIYMHGNCSSRLEALPCVNILLPLNITVFAFDFSGCGQSQGEFVTLGWKEKEDLQTVINYLRSTDMVSLIGLWGRSMGAVTSILQAARDPSIAGMVLDSPFSNLNKLSLELAKTHTKIPALIAKIVQKLIRKSIMSRTKLDIEKLNPIEYVDKCFIPSLFVTAKGDDFVRPHHGEQLFDKYSGDKNMISVEGDHNSDRPFFMMDSVAIFFHNVLQCDQLPRELDDDEENLMNNDDFMDFRLDKVFERQHQEQEREQLLLSVQDKLDLNQQEDEDYRRALLESLDYHQEEKMKEKVVDQFFYQLEHCWQEKENLPEILDAELRHLDQYFKDEEKESIKSLALQRRNSLKAFPMNRQSSQKEVFGEVDLNQQLQSLEI</sequence>
<dbReference type="Proteomes" id="UP000039865">
    <property type="component" value="Unassembled WGS sequence"/>
</dbReference>
<dbReference type="PANTHER" id="PTHR43358:SF4">
    <property type="entry name" value="ALPHA_BETA HYDROLASE FOLD-1 DOMAIN-CONTAINING PROTEIN"/>
    <property type="match status" value="1"/>
</dbReference>
<dbReference type="OMA" id="LKCSWFH"/>
<dbReference type="Gene3D" id="3.40.50.1820">
    <property type="entry name" value="alpha/beta hydrolase"/>
    <property type="match status" value="1"/>
</dbReference>
<organism evidence="2 3">
    <name type="scientific">Stylonychia lemnae</name>
    <name type="common">Ciliate</name>
    <dbReference type="NCBI Taxonomy" id="5949"/>
    <lineage>
        <taxon>Eukaryota</taxon>
        <taxon>Sar</taxon>
        <taxon>Alveolata</taxon>
        <taxon>Ciliophora</taxon>
        <taxon>Intramacronucleata</taxon>
        <taxon>Spirotrichea</taxon>
        <taxon>Stichotrichia</taxon>
        <taxon>Sporadotrichida</taxon>
        <taxon>Oxytrichidae</taxon>
        <taxon>Stylonychinae</taxon>
        <taxon>Stylonychia</taxon>
    </lineage>
</organism>
<name>A0A078ASJ1_STYLE</name>
<dbReference type="InParanoid" id="A0A078ASJ1"/>
<keyword evidence="3" id="KW-1185">Reference proteome</keyword>
<protein>
    <recommendedName>
        <fullName evidence="1">Serine aminopeptidase S33 domain-containing protein</fullName>
    </recommendedName>
</protein>
<dbReference type="InterPro" id="IPR052920">
    <property type="entry name" value="DNA-binding_regulatory"/>
</dbReference>
<accession>A0A078ASJ1</accession>
<dbReference type="InterPro" id="IPR022742">
    <property type="entry name" value="Hydrolase_4"/>
</dbReference>
<evidence type="ECO:0000313" key="2">
    <source>
        <dbReference type="EMBL" id="CDW85425.1"/>
    </source>
</evidence>
<gene>
    <name evidence="2" type="primary">Contig706.g781</name>
    <name evidence="2" type="ORF">STYLEM_14501</name>
</gene>
<dbReference type="InterPro" id="IPR029058">
    <property type="entry name" value="AB_hydrolase_fold"/>
</dbReference>
<evidence type="ECO:0000259" key="1">
    <source>
        <dbReference type="Pfam" id="PF12146"/>
    </source>
</evidence>
<dbReference type="AlphaFoldDB" id="A0A078ASJ1"/>
<feature type="domain" description="Serine aminopeptidase S33" evidence="1">
    <location>
        <begin position="66"/>
        <end position="201"/>
    </location>
</feature>